<accession>A0A2X3L2C0</accession>
<feature type="compositionally biased region" description="Basic and acidic residues" evidence="1">
    <location>
        <begin position="76"/>
        <end position="85"/>
    </location>
</feature>
<name>A0A2X3L2C0_9BACT</name>
<protein>
    <submittedName>
        <fullName evidence="2">Uncharacterized protein</fullName>
    </submittedName>
</protein>
<dbReference type="KEGG" id="bana:BARAN1_1267"/>
<dbReference type="Proteomes" id="UP000249818">
    <property type="component" value="Chromosome BARAN1"/>
</dbReference>
<organism evidence="2 3">
    <name type="scientific">Candidatus Bipolaricaulis anaerobius</name>
    <dbReference type="NCBI Taxonomy" id="2026885"/>
    <lineage>
        <taxon>Bacteria</taxon>
        <taxon>Candidatus Bipolaricaulota</taxon>
        <taxon>Candidatus Bipolaricaulia</taxon>
        <taxon>Candidatus Bipolaricaulales</taxon>
        <taxon>Candidatus Bipolaricaulaceae</taxon>
        <taxon>Candidatus Bipolaricaulis</taxon>
    </lineage>
</organism>
<reference evidence="3" key="1">
    <citation type="submission" date="2018-05" db="EMBL/GenBank/DDBJ databases">
        <authorList>
            <person name="Hao L."/>
        </authorList>
    </citation>
    <scope>NUCLEOTIDE SEQUENCE [LARGE SCALE GENOMIC DNA]</scope>
</reference>
<evidence type="ECO:0000313" key="3">
    <source>
        <dbReference type="Proteomes" id="UP000249818"/>
    </source>
</evidence>
<dbReference type="AlphaFoldDB" id="A0A2X3L2C0"/>
<keyword evidence="3" id="KW-1185">Reference proteome</keyword>
<feature type="region of interest" description="Disordered" evidence="1">
    <location>
        <begin position="56"/>
        <end position="85"/>
    </location>
</feature>
<feature type="region of interest" description="Disordered" evidence="1">
    <location>
        <begin position="1"/>
        <end position="20"/>
    </location>
</feature>
<gene>
    <name evidence="2" type="ORF">BARAN1_1267</name>
</gene>
<proteinExistence type="predicted"/>
<evidence type="ECO:0000256" key="1">
    <source>
        <dbReference type="SAM" id="MobiDB-lite"/>
    </source>
</evidence>
<dbReference type="EMBL" id="LS483254">
    <property type="protein sequence ID" value="SQD93289.1"/>
    <property type="molecule type" value="Genomic_DNA"/>
</dbReference>
<evidence type="ECO:0000313" key="2">
    <source>
        <dbReference type="EMBL" id="SQD93289.1"/>
    </source>
</evidence>
<sequence>MSDARDTWQNAPSPILSPRGEEGLRVRGRLRGEQLPILLGSVSAILTPLRAARWQGEKGEDGGTILAYGRGSSDQASRDSPGDLP</sequence>